<sequence length="183" mass="20415">MTKLLRRIAFFILVLVHFSFLLAIFFERINTPLIIGFLLFISALITHAYFNAPRDEEAHFIEDLYVILYVVTGALSTYYLSVEFKLGPVIAAGLIGTIASFIPEFNKRNEFLRELPASIYCGAFVGMTAPAVAEDFRFIIFAAFMTGAFLILSKNIFNGFGGKLGTIAFGGVAFTSLLLYLFF</sequence>
<comment type="caution">
    <text evidence="2">The sequence shown here is derived from an EMBL/GenBank/DDBJ whole genome shotgun (WGS) entry which is preliminary data.</text>
</comment>
<feature type="transmembrane region" description="Helical" evidence="1">
    <location>
        <begin position="86"/>
        <end position="103"/>
    </location>
</feature>
<evidence type="ECO:0000256" key="1">
    <source>
        <dbReference type="SAM" id="Phobius"/>
    </source>
</evidence>
<proteinExistence type="predicted"/>
<dbReference type="EMBL" id="JAKGTH010000011">
    <property type="protein sequence ID" value="MCF4102743.1"/>
    <property type="molecule type" value="Genomic_DNA"/>
</dbReference>
<protein>
    <recommendedName>
        <fullName evidence="4">Phosphatidate cytidylyltransferase</fullName>
    </recommendedName>
</protein>
<keyword evidence="1" id="KW-0812">Transmembrane</keyword>
<feature type="transmembrane region" description="Helical" evidence="1">
    <location>
        <begin position="115"/>
        <end position="132"/>
    </location>
</feature>
<keyword evidence="1" id="KW-0472">Membrane</keyword>
<dbReference type="RefSeq" id="WP_236134885.1">
    <property type="nucleotide sequence ID" value="NZ_JAKGTH010000011.1"/>
</dbReference>
<evidence type="ECO:0000313" key="3">
    <source>
        <dbReference type="Proteomes" id="UP001179363"/>
    </source>
</evidence>
<evidence type="ECO:0000313" key="2">
    <source>
        <dbReference type="EMBL" id="MCF4102743.1"/>
    </source>
</evidence>
<accession>A0ABS9EIR2</accession>
<feature type="transmembrane region" description="Helical" evidence="1">
    <location>
        <begin position="64"/>
        <end position="80"/>
    </location>
</feature>
<feature type="transmembrane region" description="Helical" evidence="1">
    <location>
        <begin position="7"/>
        <end position="26"/>
    </location>
</feature>
<feature type="transmembrane region" description="Helical" evidence="1">
    <location>
        <begin position="164"/>
        <end position="182"/>
    </location>
</feature>
<gene>
    <name evidence="2" type="ORF">L1I30_13780</name>
</gene>
<keyword evidence="1" id="KW-1133">Transmembrane helix</keyword>
<keyword evidence="3" id="KW-1185">Reference proteome</keyword>
<dbReference type="Proteomes" id="UP001179363">
    <property type="component" value="Unassembled WGS sequence"/>
</dbReference>
<name>A0ABS9EIR2_9FLAO</name>
<reference evidence="2" key="1">
    <citation type="submission" date="2022-01" db="EMBL/GenBank/DDBJ databases">
        <title>Gillisia lutea sp. nov., isolated from marine plastic residues from the Malvarosa beach (Valencia, Spain).</title>
        <authorList>
            <person name="Vidal-Verdu A."/>
            <person name="Molina-Menor E."/>
            <person name="Satari L."/>
            <person name="Pascual J."/>
            <person name="Pereto J."/>
            <person name="Porcar M."/>
        </authorList>
    </citation>
    <scope>NUCLEOTIDE SEQUENCE</scope>
    <source>
        <strain evidence="2">M10.2A</strain>
    </source>
</reference>
<organism evidence="2 3">
    <name type="scientific">Gillisia lutea</name>
    <dbReference type="NCBI Taxonomy" id="2909668"/>
    <lineage>
        <taxon>Bacteria</taxon>
        <taxon>Pseudomonadati</taxon>
        <taxon>Bacteroidota</taxon>
        <taxon>Flavobacteriia</taxon>
        <taxon>Flavobacteriales</taxon>
        <taxon>Flavobacteriaceae</taxon>
        <taxon>Gillisia</taxon>
    </lineage>
</organism>
<feature type="transmembrane region" description="Helical" evidence="1">
    <location>
        <begin position="138"/>
        <end position="157"/>
    </location>
</feature>
<evidence type="ECO:0008006" key="4">
    <source>
        <dbReference type="Google" id="ProtNLM"/>
    </source>
</evidence>
<feature type="transmembrane region" description="Helical" evidence="1">
    <location>
        <begin position="32"/>
        <end position="52"/>
    </location>
</feature>